<dbReference type="AlphaFoldDB" id="A0AAE1AXP4"/>
<proteinExistence type="predicted"/>
<accession>A0AAE1AXP4</accession>
<gene>
    <name evidence="1" type="ORF">RRG08_056264</name>
</gene>
<comment type="caution">
    <text evidence="1">The sequence shown here is derived from an EMBL/GenBank/DDBJ whole genome shotgun (WGS) entry which is preliminary data.</text>
</comment>
<organism evidence="1 2">
    <name type="scientific">Elysia crispata</name>
    <name type="common">lettuce slug</name>
    <dbReference type="NCBI Taxonomy" id="231223"/>
    <lineage>
        <taxon>Eukaryota</taxon>
        <taxon>Metazoa</taxon>
        <taxon>Spiralia</taxon>
        <taxon>Lophotrochozoa</taxon>
        <taxon>Mollusca</taxon>
        <taxon>Gastropoda</taxon>
        <taxon>Heterobranchia</taxon>
        <taxon>Euthyneura</taxon>
        <taxon>Panpulmonata</taxon>
        <taxon>Sacoglossa</taxon>
        <taxon>Placobranchoidea</taxon>
        <taxon>Plakobranchidae</taxon>
        <taxon>Elysia</taxon>
    </lineage>
</organism>
<dbReference type="Proteomes" id="UP001283361">
    <property type="component" value="Unassembled WGS sequence"/>
</dbReference>
<name>A0AAE1AXP4_9GAST</name>
<keyword evidence="2" id="KW-1185">Reference proteome</keyword>
<evidence type="ECO:0000313" key="2">
    <source>
        <dbReference type="Proteomes" id="UP001283361"/>
    </source>
</evidence>
<evidence type="ECO:0000313" key="1">
    <source>
        <dbReference type="EMBL" id="KAK3795201.1"/>
    </source>
</evidence>
<sequence length="68" mass="7153">MTLLSFIYIDDIVCNYIDCHGEGSNPMALVTCGFSFTDCNALCNTQCGFTTVADVVDTLAGSFAGGPM</sequence>
<protein>
    <submittedName>
        <fullName evidence="1">Uncharacterized protein</fullName>
    </submittedName>
</protein>
<dbReference type="EMBL" id="JAWDGP010001077">
    <property type="protein sequence ID" value="KAK3795201.1"/>
    <property type="molecule type" value="Genomic_DNA"/>
</dbReference>
<reference evidence="1" key="1">
    <citation type="journal article" date="2023" name="G3 (Bethesda)">
        <title>A reference genome for the long-term kleptoplast-retaining sea slug Elysia crispata morphotype clarki.</title>
        <authorList>
            <person name="Eastman K.E."/>
            <person name="Pendleton A.L."/>
            <person name="Shaikh M.A."/>
            <person name="Suttiyut T."/>
            <person name="Ogas R."/>
            <person name="Tomko P."/>
            <person name="Gavelis G."/>
            <person name="Widhalm J.R."/>
            <person name="Wisecaver J.H."/>
        </authorList>
    </citation>
    <scope>NUCLEOTIDE SEQUENCE</scope>
    <source>
        <strain evidence="1">ECLA1</strain>
    </source>
</reference>